<feature type="domain" description="HTH araC/xylS-type" evidence="4">
    <location>
        <begin position="170"/>
        <end position="267"/>
    </location>
</feature>
<dbReference type="InterPro" id="IPR032783">
    <property type="entry name" value="AraC_lig"/>
</dbReference>
<keyword evidence="1" id="KW-0805">Transcription regulation</keyword>
<keyword evidence="6" id="KW-1185">Reference proteome</keyword>
<dbReference type="PROSITE" id="PS01124">
    <property type="entry name" value="HTH_ARAC_FAMILY_2"/>
    <property type="match status" value="1"/>
</dbReference>
<dbReference type="PANTHER" id="PTHR46796:SF7">
    <property type="entry name" value="ARAC FAMILY TRANSCRIPTIONAL REGULATOR"/>
    <property type="match status" value="1"/>
</dbReference>
<keyword evidence="3" id="KW-0804">Transcription</keyword>
<organism evidence="5 6">
    <name type="scientific">Paracoccus tegillarcae</name>
    <dbReference type="NCBI Taxonomy" id="1529068"/>
    <lineage>
        <taxon>Bacteria</taxon>
        <taxon>Pseudomonadati</taxon>
        <taxon>Pseudomonadota</taxon>
        <taxon>Alphaproteobacteria</taxon>
        <taxon>Rhodobacterales</taxon>
        <taxon>Paracoccaceae</taxon>
        <taxon>Paracoccus</taxon>
    </lineage>
</organism>
<evidence type="ECO:0000313" key="5">
    <source>
        <dbReference type="EMBL" id="AUH33367.1"/>
    </source>
</evidence>
<dbReference type="InterPro" id="IPR050204">
    <property type="entry name" value="AraC_XylS_family_regulators"/>
</dbReference>
<evidence type="ECO:0000313" key="6">
    <source>
        <dbReference type="Proteomes" id="UP000233742"/>
    </source>
</evidence>
<dbReference type="Pfam" id="PF12852">
    <property type="entry name" value="Cupin_6"/>
    <property type="match status" value="1"/>
</dbReference>
<gene>
    <name evidence="5" type="ORF">CUV01_08155</name>
</gene>
<reference evidence="5 6" key="1">
    <citation type="submission" date="2017-12" db="EMBL/GenBank/DDBJ databases">
        <authorList>
            <person name="Hurst M.R.H."/>
        </authorList>
    </citation>
    <scope>NUCLEOTIDE SEQUENCE [LARGE SCALE GENOMIC DNA]</scope>
    <source>
        <strain evidence="5 6">BM15</strain>
    </source>
</reference>
<dbReference type="SMART" id="SM00342">
    <property type="entry name" value="HTH_ARAC"/>
    <property type="match status" value="1"/>
</dbReference>
<dbReference type="PANTHER" id="PTHR46796">
    <property type="entry name" value="HTH-TYPE TRANSCRIPTIONAL ACTIVATOR RHAS-RELATED"/>
    <property type="match status" value="1"/>
</dbReference>
<dbReference type="KEGG" id="paro:CUV01_08155"/>
<dbReference type="EMBL" id="CP025408">
    <property type="protein sequence ID" value="AUH33367.1"/>
    <property type="molecule type" value="Genomic_DNA"/>
</dbReference>
<accession>A0A2K9EJ24</accession>
<evidence type="ECO:0000259" key="4">
    <source>
        <dbReference type="PROSITE" id="PS01124"/>
    </source>
</evidence>
<keyword evidence="2" id="KW-0238">DNA-binding</keyword>
<dbReference type="Pfam" id="PF12833">
    <property type="entry name" value="HTH_18"/>
    <property type="match status" value="1"/>
</dbReference>
<evidence type="ECO:0000256" key="1">
    <source>
        <dbReference type="ARBA" id="ARBA00023015"/>
    </source>
</evidence>
<name>A0A2K9EJ24_9RHOB</name>
<dbReference type="SUPFAM" id="SSF46689">
    <property type="entry name" value="Homeodomain-like"/>
    <property type="match status" value="2"/>
</dbReference>
<dbReference type="Proteomes" id="UP000233742">
    <property type="component" value="Chromosome"/>
</dbReference>
<dbReference type="PROSITE" id="PS00041">
    <property type="entry name" value="HTH_ARAC_FAMILY_1"/>
    <property type="match status" value="1"/>
</dbReference>
<evidence type="ECO:0000256" key="3">
    <source>
        <dbReference type="ARBA" id="ARBA00023163"/>
    </source>
</evidence>
<dbReference type="GO" id="GO:0003700">
    <property type="term" value="F:DNA-binding transcription factor activity"/>
    <property type="evidence" value="ECO:0007669"/>
    <property type="project" value="InterPro"/>
</dbReference>
<dbReference type="InterPro" id="IPR009057">
    <property type="entry name" value="Homeodomain-like_sf"/>
</dbReference>
<dbReference type="GO" id="GO:0043565">
    <property type="term" value="F:sequence-specific DNA binding"/>
    <property type="evidence" value="ECO:0007669"/>
    <property type="project" value="InterPro"/>
</dbReference>
<dbReference type="AlphaFoldDB" id="A0A2K9EJ24"/>
<evidence type="ECO:0000256" key="2">
    <source>
        <dbReference type="ARBA" id="ARBA00023125"/>
    </source>
</evidence>
<proteinExistence type="predicted"/>
<sequence length="267" mass="29159">MLLSGVDISLISGIDPKEPTERIFMGLDRLTALLDRMRLGVHAVPADQANLAAVEDASGRIEICLQPREIGIVPDTSGRILFSLSVDFGSEYSPLLNAMPALVSETAQPDSDTGHLTALLAHEYRDGRCGGPAVMARLGEVLVVWILRRQIERGTAAPGLFGGLAHPRISHALVAMHDAPERGWRSTDLAERAGLSHSHFKQLFGETVGVSPMTYLRRWRMILARGELQKGARVERVARQFGYGAPDAFSRAYRREFGVLPGSEARV</sequence>
<protein>
    <submittedName>
        <fullName evidence="5">Cupin</fullName>
    </submittedName>
</protein>
<dbReference type="InterPro" id="IPR018060">
    <property type="entry name" value="HTH_AraC"/>
</dbReference>
<dbReference type="Gene3D" id="1.10.10.60">
    <property type="entry name" value="Homeodomain-like"/>
    <property type="match status" value="1"/>
</dbReference>
<dbReference type="InterPro" id="IPR018062">
    <property type="entry name" value="HTH_AraC-typ_CS"/>
</dbReference>
<dbReference type="OrthoDB" id="9783876at2"/>